<protein>
    <recommendedName>
        <fullName evidence="1">AAA+ ATPase domain-containing protein</fullName>
    </recommendedName>
</protein>
<dbReference type="GO" id="GO:0005524">
    <property type="term" value="F:ATP binding"/>
    <property type="evidence" value="ECO:0007669"/>
    <property type="project" value="InterPro"/>
</dbReference>
<dbReference type="GO" id="GO:0016887">
    <property type="term" value="F:ATP hydrolysis activity"/>
    <property type="evidence" value="ECO:0007669"/>
    <property type="project" value="InterPro"/>
</dbReference>
<dbReference type="eggNOG" id="KOG0731">
    <property type="taxonomic scope" value="Eukaryota"/>
</dbReference>
<accession>W1PD11</accession>
<dbReference type="InterPro" id="IPR003959">
    <property type="entry name" value="ATPase_AAA_core"/>
</dbReference>
<sequence length="177" mass="19247">MRILSTELAGALLKNLMQASLVYNSSLAISFHGDVNYARVGAKVPRGVLLVGPPGTGKTLLARAVVGEAGLPFISVSASEFVERFVGAGASRIRSLFNDARKCAPSIIFIDMLDAVGGKREEWTDCERYQTLSRKIFVREPDEEGRKRILAVHLQGVPLEEDLVVIRDLVASITPLL</sequence>
<evidence type="ECO:0000259" key="1">
    <source>
        <dbReference type="SMART" id="SM00382"/>
    </source>
</evidence>
<organism evidence="2 3">
    <name type="scientific">Amborella trichopoda</name>
    <dbReference type="NCBI Taxonomy" id="13333"/>
    <lineage>
        <taxon>Eukaryota</taxon>
        <taxon>Viridiplantae</taxon>
        <taxon>Streptophyta</taxon>
        <taxon>Embryophyta</taxon>
        <taxon>Tracheophyta</taxon>
        <taxon>Spermatophyta</taxon>
        <taxon>Magnoliopsida</taxon>
        <taxon>Amborellales</taxon>
        <taxon>Amborellaceae</taxon>
        <taxon>Amborella</taxon>
    </lineage>
</organism>
<dbReference type="PANTHER" id="PTHR23076:SF110">
    <property type="entry name" value="INACTIVE ATP-DEPENDENT ZINC METALLOPROTEASE FTSHI 3, CHLOROPLASTIC-RELATED"/>
    <property type="match status" value="1"/>
</dbReference>
<dbReference type="STRING" id="13333.W1PD11"/>
<dbReference type="EMBL" id="KI393980">
    <property type="protein sequence ID" value="ERN05838.1"/>
    <property type="molecule type" value="Genomic_DNA"/>
</dbReference>
<reference evidence="3" key="1">
    <citation type="journal article" date="2013" name="Science">
        <title>The Amborella genome and the evolution of flowering plants.</title>
        <authorList>
            <consortium name="Amborella Genome Project"/>
        </authorList>
    </citation>
    <scope>NUCLEOTIDE SEQUENCE [LARGE SCALE GENOMIC DNA]</scope>
</reference>
<dbReference type="Gene3D" id="3.40.50.300">
    <property type="entry name" value="P-loop containing nucleotide triphosphate hydrolases"/>
    <property type="match status" value="1"/>
</dbReference>
<evidence type="ECO:0000313" key="2">
    <source>
        <dbReference type="EMBL" id="ERN05838.1"/>
    </source>
</evidence>
<dbReference type="Gramene" id="ERN05838">
    <property type="protein sequence ID" value="ERN05838"/>
    <property type="gene ID" value="AMTR_s00006p00261930"/>
</dbReference>
<dbReference type="InterPro" id="IPR003593">
    <property type="entry name" value="AAA+_ATPase"/>
</dbReference>
<dbReference type="InterPro" id="IPR027417">
    <property type="entry name" value="P-loop_NTPase"/>
</dbReference>
<gene>
    <name evidence="2" type="ORF">AMTR_s00006p00261930</name>
</gene>
<name>W1PD11_AMBTC</name>
<dbReference type="AlphaFoldDB" id="W1PD11"/>
<dbReference type="SMART" id="SM00382">
    <property type="entry name" value="AAA"/>
    <property type="match status" value="1"/>
</dbReference>
<dbReference type="Pfam" id="PF00004">
    <property type="entry name" value="AAA"/>
    <property type="match status" value="1"/>
</dbReference>
<dbReference type="PANTHER" id="PTHR23076">
    <property type="entry name" value="METALLOPROTEASE M41 FTSH"/>
    <property type="match status" value="1"/>
</dbReference>
<evidence type="ECO:0000313" key="3">
    <source>
        <dbReference type="Proteomes" id="UP000017836"/>
    </source>
</evidence>
<dbReference type="SUPFAM" id="SSF52540">
    <property type="entry name" value="P-loop containing nucleoside triphosphate hydrolases"/>
    <property type="match status" value="1"/>
</dbReference>
<feature type="domain" description="AAA+ ATPase" evidence="1">
    <location>
        <begin position="44"/>
        <end position="177"/>
    </location>
</feature>
<proteinExistence type="predicted"/>
<dbReference type="Proteomes" id="UP000017836">
    <property type="component" value="Unassembled WGS sequence"/>
</dbReference>
<keyword evidence="3" id="KW-1185">Reference proteome</keyword>
<dbReference type="HOGENOM" id="CLU_1519861_0_0_1"/>